<organism evidence="3 4">
    <name type="scientific">Rhizobium rhizogenes</name>
    <name type="common">Agrobacterium rhizogenes</name>
    <dbReference type="NCBI Taxonomy" id="359"/>
    <lineage>
        <taxon>Bacteria</taxon>
        <taxon>Pseudomonadati</taxon>
        <taxon>Pseudomonadota</taxon>
        <taxon>Alphaproteobacteria</taxon>
        <taxon>Hyphomicrobiales</taxon>
        <taxon>Rhizobiaceae</taxon>
        <taxon>Rhizobium/Agrobacterium group</taxon>
        <taxon>Rhizobium</taxon>
    </lineage>
</organism>
<dbReference type="NCBIfam" id="TIGR00095">
    <property type="entry name" value="16S rRNA (guanine(966)-N(2))-methyltransferase RsmD"/>
    <property type="match status" value="1"/>
</dbReference>
<dbReference type="PROSITE" id="PS00092">
    <property type="entry name" value="N6_MTASE"/>
    <property type="match status" value="1"/>
</dbReference>
<evidence type="ECO:0000256" key="2">
    <source>
        <dbReference type="ARBA" id="ARBA00022679"/>
    </source>
</evidence>
<dbReference type="RefSeq" id="WP_149898667.1">
    <property type="nucleotide sequence ID" value="NZ_QRFF01000002.1"/>
</dbReference>
<reference evidence="3 4" key="1">
    <citation type="submission" date="2018-08" db="EMBL/GenBank/DDBJ databases">
        <title>Crown Gall in kiwifruit.</title>
        <authorList>
            <person name="Visnovsky S.B."/>
            <person name="Pitman A.R."/>
        </authorList>
    </citation>
    <scope>NUCLEOTIDE SEQUENCE [LARGE SCALE GENOMIC DNA]</scope>
    <source>
        <strain evidence="3 4">SBV_302_78_2</strain>
    </source>
</reference>
<keyword evidence="2 3" id="KW-0808">Transferase</keyword>
<dbReference type="EMBL" id="QRFF01000002">
    <property type="protein sequence ID" value="KAA3502967.1"/>
    <property type="molecule type" value="Genomic_DNA"/>
</dbReference>
<dbReference type="CDD" id="cd02440">
    <property type="entry name" value="AdoMet_MTases"/>
    <property type="match status" value="1"/>
</dbReference>
<dbReference type="EC" id="2.1.1.171" evidence="3"/>
<dbReference type="InterPro" id="IPR004398">
    <property type="entry name" value="RNA_MeTrfase_RsmD"/>
</dbReference>
<dbReference type="Gene3D" id="3.40.50.150">
    <property type="entry name" value="Vaccinia Virus protein VP39"/>
    <property type="match status" value="1"/>
</dbReference>
<dbReference type="PIRSF" id="PIRSF004553">
    <property type="entry name" value="CHP00095"/>
    <property type="match status" value="1"/>
</dbReference>
<sequence>MRIVGGEFRGRNLAAPKTNSIRPTIDRTRESLFNILSHAYPESLDGTRVLDVFAGTGAVGLEALSRGCRVALFVENGVEGRGLLWENIDALGLHGRARILRRDATKLGGVNNIEPFDLLFADPPYGQGHGEKAFAAAHGGGWLAPGALAILEERGDVAITVDAAFKLLESRIFGDTKMHFYRYEP</sequence>
<comment type="caution">
    <text evidence="3">The sequence shown here is derived from an EMBL/GenBank/DDBJ whole genome shotgun (WGS) entry which is preliminary data.</text>
</comment>
<dbReference type="InterPro" id="IPR002052">
    <property type="entry name" value="DNA_methylase_N6_adenine_CS"/>
</dbReference>
<proteinExistence type="predicted"/>
<dbReference type="PANTHER" id="PTHR43542">
    <property type="entry name" value="METHYLTRANSFERASE"/>
    <property type="match status" value="1"/>
</dbReference>
<dbReference type="InterPro" id="IPR029063">
    <property type="entry name" value="SAM-dependent_MTases_sf"/>
</dbReference>
<dbReference type="Pfam" id="PF03602">
    <property type="entry name" value="Cons_hypoth95"/>
    <property type="match status" value="1"/>
</dbReference>
<evidence type="ECO:0000256" key="1">
    <source>
        <dbReference type="ARBA" id="ARBA00022603"/>
    </source>
</evidence>
<name>A0AA88JQL1_RHIRH</name>
<dbReference type="AlphaFoldDB" id="A0AA88JQL1"/>
<dbReference type="GO" id="GO:0003676">
    <property type="term" value="F:nucleic acid binding"/>
    <property type="evidence" value="ECO:0007669"/>
    <property type="project" value="InterPro"/>
</dbReference>
<dbReference type="PANTHER" id="PTHR43542:SF1">
    <property type="entry name" value="METHYLTRANSFERASE"/>
    <property type="match status" value="1"/>
</dbReference>
<dbReference type="SUPFAM" id="SSF53335">
    <property type="entry name" value="S-adenosyl-L-methionine-dependent methyltransferases"/>
    <property type="match status" value="1"/>
</dbReference>
<accession>A0AA88JQL1</accession>
<evidence type="ECO:0000313" key="4">
    <source>
        <dbReference type="Proteomes" id="UP000473658"/>
    </source>
</evidence>
<gene>
    <name evidence="3" type="primary">rsmD</name>
    <name evidence="3" type="ORF">DXM27_08580</name>
</gene>
<dbReference type="GO" id="GO:0052913">
    <property type="term" value="F:16S rRNA (guanine(966)-N(2))-methyltransferase activity"/>
    <property type="evidence" value="ECO:0007669"/>
    <property type="project" value="UniProtKB-EC"/>
</dbReference>
<dbReference type="Proteomes" id="UP000473658">
    <property type="component" value="Unassembled WGS sequence"/>
</dbReference>
<keyword evidence="1 3" id="KW-0489">Methyltransferase</keyword>
<evidence type="ECO:0000313" key="3">
    <source>
        <dbReference type="EMBL" id="KAA3502967.1"/>
    </source>
</evidence>
<protein>
    <submittedName>
        <fullName evidence="3">16S rRNA (Guanine(966)-N(2))-methyltransferase RsmD</fullName>
        <ecNumber evidence="3">2.1.1.171</ecNumber>
    </submittedName>
</protein>